<sequence>MNQKTLLAAGLALACSLSAPVFAADTIIFDPDGTDATNGDFLVGSLDWAPASALALGAIPTAQGSDFELYAHAALQGFSDTDGNPAGAPTGLNVAGSGIEITFITGFTETITSVVNGAVTDTGNDQNGNNILTFDQTITLAAAGTQTVNFFEIWFDDLSDATGQKSDALSGDGYGDGHLILSAGLVSASGNFTATFTFEDVDGSGDFNAGDVLITGLLDQFGTDNWGDQQTVSGEGATQLVADVTFQDTDFFKSDITTLVENLFFNTSNVLPFEETNPSNAFNDGDDGTFGSITPDIGATNGFSGPDILFQADANTSFETAVPEPNTVLLFALGLLFLGFAGRSRYLARS</sequence>
<dbReference type="PROSITE" id="PS51257">
    <property type="entry name" value="PROKAR_LIPOPROTEIN"/>
    <property type="match status" value="1"/>
</dbReference>
<evidence type="ECO:0000256" key="1">
    <source>
        <dbReference type="SAM" id="SignalP"/>
    </source>
</evidence>
<dbReference type="EMBL" id="JBHSWE010000001">
    <property type="protein sequence ID" value="MFC6668965.1"/>
    <property type="molecule type" value="Genomic_DNA"/>
</dbReference>
<gene>
    <name evidence="3" type="ORF">ACFQDL_01720</name>
</gene>
<evidence type="ECO:0000313" key="4">
    <source>
        <dbReference type="Proteomes" id="UP001596422"/>
    </source>
</evidence>
<protein>
    <submittedName>
        <fullName evidence="3">PEP-CTERM sorting domain-containing protein</fullName>
    </submittedName>
</protein>
<proteinExistence type="predicted"/>
<dbReference type="InterPro" id="IPR013424">
    <property type="entry name" value="Ice-binding_C"/>
</dbReference>
<feature type="chain" id="PRO_5047147226" evidence="1">
    <location>
        <begin position="24"/>
        <end position="350"/>
    </location>
</feature>
<dbReference type="Pfam" id="PF07589">
    <property type="entry name" value="PEP-CTERM"/>
    <property type="match status" value="1"/>
</dbReference>
<dbReference type="Proteomes" id="UP001596422">
    <property type="component" value="Unassembled WGS sequence"/>
</dbReference>
<dbReference type="RefSeq" id="WP_379907515.1">
    <property type="nucleotide sequence ID" value="NZ_JBHSWE010000001.1"/>
</dbReference>
<evidence type="ECO:0000313" key="3">
    <source>
        <dbReference type="EMBL" id="MFC6668965.1"/>
    </source>
</evidence>
<keyword evidence="1" id="KW-0732">Signal</keyword>
<dbReference type="NCBIfam" id="TIGR02595">
    <property type="entry name" value="PEP_CTERM"/>
    <property type="match status" value="1"/>
</dbReference>
<feature type="domain" description="Ice-binding protein C-terminal" evidence="2">
    <location>
        <begin position="321"/>
        <end position="345"/>
    </location>
</feature>
<feature type="signal peptide" evidence="1">
    <location>
        <begin position="1"/>
        <end position="23"/>
    </location>
</feature>
<evidence type="ECO:0000259" key="2">
    <source>
        <dbReference type="Pfam" id="PF07589"/>
    </source>
</evidence>
<name>A0ABW1ZVC7_9GAMM</name>
<accession>A0ABW1ZVC7</accession>
<reference evidence="4" key="1">
    <citation type="journal article" date="2019" name="Int. J. Syst. Evol. Microbiol.">
        <title>The Global Catalogue of Microorganisms (GCM) 10K type strain sequencing project: providing services to taxonomists for standard genome sequencing and annotation.</title>
        <authorList>
            <consortium name="The Broad Institute Genomics Platform"/>
            <consortium name="The Broad Institute Genome Sequencing Center for Infectious Disease"/>
            <person name="Wu L."/>
            <person name="Ma J."/>
        </authorList>
    </citation>
    <scope>NUCLEOTIDE SEQUENCE [LARGE SCALE GENOMIC DNA]</scope>
    <source>
        <strain evidence="4">NBRC 111756</strain>
    </source>
</reference>
<organism evidence="3 4">
    <name type="scientific">Marinobacterium aestuariivivens</name>
    <dbReference type="NCBI Taxonomy" id="1698799"/>
    <lineage>
        <taxon>Bacteria</taxon>
        <taxon>Pseudomonadati</taxon>
        <taxon>Pseudomonadota</taxon>
        <taxon>Gammaproteobacteria</taxon>
        <taxon>Oceanospirillales</taxon>
        <taxon>Oceanospirillaceae</taxon>
        <taxon>Marinobacterium</taxon>
    </lineage>
</organism>
<comment type="caution">
    <text evidence="3">The sequence shown here is derived from an EMBL/GenBank/DDBJ whole genome shotgun (WGS) entry which is preliminary data.</text>
</comment>
<keyword evidence="4" id="KW-1185">Reference proteome</keyword>